<evidence type="ECO:0000259" key="6">
    <source>
        <dbReference type="Pfam" id="PF02897"/>
    </source>
</evidence>
<evidence type="ECO:0000256" key="3">
    <source>
        <dbReference type="ARBA" id="ARBA00022825"/>
    </source>
</evidence>
<dbReference type="GO" id="GO:0005829">
    <property type="term" value="C:cytosol"/>
    <property type="evidence" value="ECO:0007669"/>
    <property type="project" value="TreeGrafter"/>
</dbReference>
<dbReference type="InterPro" id="IPR029058">
    <property type="entry name" value="AB_hydrolase_fold"/>
</dbReference>
<dbReference type="PANTHER" id="PTHR42881:SF13">
    <property type="entry name" value="PROLYL ENDOPEPTIDASE"/>
    <property type="match status" value="1"/>
</dbReference>
<feature type="domain" description="Peptidase S9A N-terminal" evidence="6">
    <location>
        <begin position="5"/>
        <end position="222"/>
    </location>
</feature>
<dbReference type="AlphaFoldDB" id="A0AA90H2S1"/>
<dbReference type="SUPFAM" id="SSF50993">
    <property type="entry name" value="Peptidase/esterase 'gauge' domain"/>
    <property type="match status" value="1"/>
</dbReference>
<reference evidence="7" key="1">
    <citation type="submission" date="2023-05" db="EMBL/GenBank/DDBJ databases">
        <title>Streptantibioticus silvisoli sp. nov., acidotolerant actinomycetes 1 from pine litter.</title>
        <authorList>
            <person name="Swiecimska M."/>
            <person name="Golinska P."/>
            <person name="Sangal V."/>
            <person name="Wachnowicz B."/>
            <person name="Goodfellow M."/>
        </authorList>
    </citation>
    <scope>NUCLEOTIDE SEQUENCE</scope>
    <source>
        <strain evidence="7">SL13</strain>
    </source>
</reference>
<keyword evidence="3" id="KW-0720">Serine protease</keyword>
<dbReference type="EMBL" id="JABXJJ020000001">
    <property type="protein sequence ID" value="MDI5967805.1"/>
    <property type="molecule type" value="Genomic_DNA"/>
</dbReference>
<dbReference type="Gene3D" id="3.40.50.1820">
    <property type="entry name" value="alpha/beta hydrolase"/>
    <property type="match status" value="1"/>
</dbReference>
<protein>
    <submittedName>
        <fullName evidence="7">Prolyl oligopeptidase family serine peptidase</fullName>
    </submittedName>
</protein>
<dbReference type="InterPro" id="IPR002470">
    <property type="entry name" value="Peptidase_S9A"/>
</dbReference>
<gene>
    <name evidence="7" type="ORF">POF50_000290</name>
</gene>
<dbReference type="InterPro" id="IPR001375">
    <property type="entry name" value="Peptidase_S9_cat"/>
</dbReference>
<dbReference type="Gene3D" id="2.130.10.120">
    <property type="entry name" value="Prolyl oligopeptidase, N-terminal domain"/>
    <property type="match status" value="1"/>
</dbReference>
<evidence type="ECO:0000256" key="1">
    <source>
        <dbReference type="ARBA" id="ARBA00022670"/>
    </source>
</evidence>
<dbReference type="PRINTS" id="PR00862">
    <property type="entry name" value="PROLIGOPTASE"/>
</dbReference>
<organism evidence="7">
    <name type="scientific">Streptantibioticus silvisoli</name>
    <dbReference type="NCBI Taxonomy" id="2705255"/>
    <lineage>
        <taxon>Bacteria</taxon>
        <taxon>Bacillati</taxon>
        <taxon>Actinomycetota</taxon>
        <taxon>Actinomycetes</taxon>
        <taxon>Kitasatosporales</taxon>
        <taxon>Streptomycetaceae</taxon>
        <taxon>Streptantibioticus</taxon>
    </lineage>
</organism>
<evidence type="ECO:0000313" key="7">
    <source>
        <dbReference type="EMBL" id="MDI5967805.1"/>
    </source>
</evidence>
<dbReference type="InterPro" id="IPR023302">
    <property type="entry name" value="Pept_S9A_N"/>
</dbReference>
<keyword evidence="2" id="KW-0378">Hydrolase</keyword>
<dbReference type="RefSeq" id="WP_271315471.1">
    <property type="nucleotide sequence ID" value="NZ_JABXJJ020000001.1"/>
</dbReference>
<evidence type="ECO:0000259" key="5">
    <source>
        <dbReference type="Pfam" id="PF00326"/>
    </source>
</evidence>
<comment type="caution">
    <text evidence="7">The sequence shown here is derived from an EMBL/GenBank/DDBJ whole genome shotgun (WGS) entry which is preliminary data.</text>
</comment>
<dbReference type="SUPFAM" id="SSF53474">
    <property type="entry name" value="alpha/beta-Hydrolases"/>
    <property type="match status" value="1"/>
</dbReference>
<dbReference type="GO" id="GO:0006508">
    <property type="term" value="P:proteolysis"/>
    <property type="evidence" value="ECO:0007669"/>
    <property type="project" value="UniProtKB-KW"/>
</dbReference>
<name>A0AA90H2S1_9ACTN</name>
<proteinExistence type="predicted"/>
<feature type="region of interest" description="Disordered" evidence="4">
    <location>
        <begin position="675"/>
        <end position="696"/>
    </location>
</feature>
<sequence length="696" mass="77051">MTDDDPYAWLEDVTGETALAWVRARSEETTGALATGDAFDAMRERLREVLDAEGKIPYVTRRAGYLYNFWRDAAHPRGLWRRTTLAEYRKAEPAWDVVIDVGELAREDGENWVWQGARTLRPDHRRALIHLSRGGSDAAVVREYDMDERRFVSAADGGFRLEEADSRVAWIDADHLYVATDFGPGTLTDSGYPRVVKMWTRGTPLEKAETVFEGRSTDIMVVAHHDATPGFERDFVNRSTDFWRRDRYLRTPEGLTRVDVPEDASVSVHREWLLVRTCSPWATGGTEYPAGVLLATGFDAFMAGERDFTTLFAPDGRSSLEAYGWTRGHLLLTVLRDVRTELIAFTPADGTWSSEPLPGAPGLDTATITGTSPDEDDEFHLVTSGFTTPPTLSRGVVGGQTEVLKRAPAFFDANGITVEQHFATSDDGTRVPYFVVGPRDGRSGRTLMTGYGGFEVSRQPEYNAVFGRGWLERGGTFVLANIRGGGEYGPEWHTRAIKADRHKVYEDFAAVARDLVRRGVCTASELAIQGGSNGGLLMGVMLTRYPELFGAIACQVPLLDMKRYHKLLAGASWTAEYGNPDIPEEWEWLRAYSPYHNLDPQRAYPPVLFATSTRDDRVHPGHARKMAAAMLEQGHPVHYYENTEGGHSGASNNAQNAFRWAMVLDFLWQRTGASTGETGAASAETGAASAETGSRG</sequence>
<evidence type="ECO:0000256" key="4">
    <source>
        <dbReference type="SAM" id="MobiDB-lite"/>
    </source>
</evidence>
<accession>A0AA90H2S1</accession>
<keyword evidence="1" id="KW-0645">Protease</keyword>
<dbReference type="PANTHER" id="PTHR42881">
    <property type="entry name" value="PROLYL ENDOPEPTIDASE"/>
    <property type="match status" value="1"/>
</dbReference>
<dbReference type="Pfam" id="PF00326">
    <property type="entry name" value="Peptidase_S9"/>
    <property type="match status" value="1"/>
</dbReference>
<dbReference type="InterPro" id="IPR051167">
    <property type="entry name" value="Prolyl_oligopep/macrocyclase"/>
</dbReference>
<evidence type="ECO:0000256" key="2">
    <source>
        <dbReference type="ARBA" id="ARBA00022801"/>
    </source>
</evidence>
<dbReference type="Pfam" id="PF02897">
    <property type="entry name" value="Peptidase_S9_N"/>
    <property type="match status" value="1"/>
</dbReference>
<feature type="domain" description="Peptidase S9 prolyl oligopeptidase catalytic" evidence="5">
    <location>
        <begin position="470"/>
        <end position="672"/>
    </location>
</feature>
<dbReference type="GO" id="GO:0004252">
    <property type="term" value="F:serine-type endopeptidase activity"/>
    <property type="evidence" value="ECO:0007669"/>
    <property type="project" value="InterPro"/>
</dbReference>
<dbReference type="GO" id="GO:0070012">
    <property type="term" value="F:oligopeptidase activity"/>
    <property type="evidence" value="ECO:0007669"/>
    <property type="project" value="TreeGrafter"/>
</dbReference>